<evidence type="ECO:0000313" key="2">
    <source>
        <dbReference type="EMBL" id="PUE58993.1"/>
    </source>
</evidence>
<feature type="chain" id="PRO_5016354689" evidence="1">
    <location>
        <begin position="21"/>
        <end position="108"/>
    </location>
</feature>
<name>A0A315EMA9_9BURK</name>
<sequence length="108" mass="12238">MSRFKYVACALVLIGFAALAKPIGNYPSIHLSELPDSLRSVWKELKPEMNEMSHCAAAFDSHSDGEKMAFRCSIHIKMSAEGERRAMRYCEEKRAEKGIKMPCKLVEE</sequence>
<dbReference type="AlphaFoldDB" id="A0A315EMA9"/>
<evidence type="ECO:0000313" key="3">
    <source>
        <dbReference type="Proteomes" id="UP000251341"/>
    </source>
</evidence>
<keyword evidence="1" id="KW-0732">Signal</keyword>
<gene>
    <name evidence="2" type="ORF">B9Z44_04935</name>
</gene>
<dbReference type="EMBL" id="NESP01000001">
    <property type="protein sequence ID" value="PUE58993.1"/>
    <property type="molecule type" value="Genomic_DNA"/>
</dbReference>
<proteinExistence type="predicted"/>
<dbReference type="Proteomes" id="UP000251341">
    <property type="component" value="Unassembled WGS sequence"/>
</dbReference>
<dbReference type="RefSeq" id="WP_108358290.1">
    <property type="nucleotide sequence ID" value="NZ_NESP01000001.1"/>
</dbReference>
<reference evidence="2 3" key="1">
    <citation type="submission" date="2017-04" db="EMBL/GenBank/DDBJ databases">
        <title>Unexpected and diverse lifestyles within the genus Limnohabitans.</title>
        <authorList>
            <person name="Kasalicky V."/>
            <person name="Mehrshad M."/>
            <person name="Andrei S.-A."/>
            <person name="Salcher M."/>
            <person name="Kratochvilova H."/>
            <person name="Simek K."/>
            <person name="Ghai R."/>
        </authorList>
    </citation>
    <scope>NUCLEOTIDE SEQUENCE [LARGE SCALE GENOMIC DNA]</scope>
    <source>
        <strain evidence="2 3">MWH-C5</strain>
    </source>
</reference>
<comment type="caution">
    <text evidence="2">The sequence shown here is derived from an EMBL/GenBank/DDBJ whole genome shotgun (WGS) entry which is preliminary data.</text>
</comment>
<protein>
    <submittedName>
        <fullName evidence="2">Uncharacterized protein</fullName>
    </submittedName>
</protein>
<evidence type="ECO:0000256" key="1">
    <source>
        <dbReference type="SAM" id="SignalP"/>
    </source>
</evidence>
<keyword evidence="3" id="KW-1185">Reference proteome</keyword>
<accession>A0A315EMA9</accession>
<feature type="signal peptide" evidence="1">
    <location>
        <begin position="1"/>
        <end position="20"/>
    </location>
</feature>
<organism evidence="2 3">
    <name type="scientific">Limnohabitans curvus</name>
    <dbReference type="NCBI Taxonomy" id="323423"/>
    <lineage>
        <taxon>Bacteria</taxon>
        <taxon>Pseudomonadati</taxon>
        <taxon>Pseudomonadota</taxon>
        <taxon>Betaproteobacteria</taxon>
        <taxon>Burkholderiales</taxon>
        <taxon>Comamonadaceae</taxon>
        <taxon>Limnohabitans</taxon>
    </lineage>
</organism>